<dbReference type="InterPro" id="IPR023485">
    <property type="entry name" value="Ptyr_pPase"/>
</dbReference>
<keyword evidence="1" id="KW-0059">Arsenical resistance</keyword>
<dbReference type="SUPFAM" id="SSF52788">
    <property type="entry name" value="Phosphotyrosine protein phosphatases I"/>
    <property type="match status" value="1"/>
</dbReference>
<dbReference type="EMBL" id="JADGIZ020000145">
    <property type="protein sequence ID" value="KAL2911170.1"/>
    <property type="molecule type" value="Genomic_DNA"/>
</dbReference>
<feature type="domain" description="Phosphotyrosine protein phosphatase I" evidence="2">
    <location>
        <begin position="1"/>
        <end position="120"/>
    </location>
</feature>
<dbReference type="CDD" id="cd16345">
    <property type="entry name" value="LMWP_ArsC"/>
    <property type="match status" value="1"/>
</dbReference>
<evidence type="ECO:0000313" key="3">
    <source>
        <dbReference type="EMBL" id="KAL2911170.1"/>
    </source>
</evidence>
<keyword evidence="4" id="KW-1185">Reference proteome</keyword>
<dbReference type="PANTHER" id="PTHR43428:SF1">
    <property type="entry name" value="ARSENATE REDUCTASE"/>
    <property type="match status" value="1"/>
</dbReference>
<gene>
    <name evidence="3" type="ORF">HK105_209378</name>
</gene>
<accession>A0ABR4MV67</accession>
<sequence length="125" mass="13302">MAEGLLRSLAPADAVTSLSAGTEKTHVRPLAIQSMAEAGIDISAQTSKTLDQYLDTPIDVVIAVCDAANDACPVFPRAGRRLHWSFPDPSRAAGTVDEQLAVYRSVRDAIRARIVGELMPMLGLA</sequence>
<dbReference type="SMART" id="SM00226">
    <property type="entry name" value="LMWPc"/>
    <property type="match status" value="1"/>
</dbReference>
<dbReference type="InterPro" id="IPR036196">
    <property type="entry name" value="Ptyr_pPase_sf"/>
</dbReference>
<proteinExistence type="predicted"/>
<organism evidence="3 4">
    <name type="scientific">Polyrhizophydium stewartii</name>
    <dbReference type="NCBI Taxonomy" id="2732419"/>
    <lineage>
        <taxon>Eukaryota</taxon>
        <taxon>Fungi</taxon>
        <taxon>Fungi incertae sedis</taxon>
        <taxon>Chytridiomycota</taxon>
        <taxon>Chytridiomycota incertae sedis</taxon>
        <taxon>Chytridiomycetes</taxon>
        <taxon>Rhizophydiales</taxon>
        <taxon>Rhizophydiales incertae sedis</taxon>
        <taxon>Polyrhizophydium</taxon>
    </lineage>
</organism>
<dbReference type="Gene3D" id="3.40.50.2300">
    <property type="match status" value="1"/>
</dbReference>
<name>A0ABR4MV67_9FUNG</name>
<evidence type="ECO:0000313" key="4">
    <source>
        <dbReference type="Proteomes" id="UP001527925"/>
    </source>
</evidence>
<reference evidence="3 4" key="1">
    <citation type="submission" date="2023-09" db="EMBL/GenBank/DDBJ databases">
        <title>Pangenome analysis of Batrachochytrium dendrobatidis and related Chytrids.</title>
        <authorList>
            <person name="Yacoub M.N."/>
            <person name="Stajich J.E."/>
            <person name="James T.Y."/>
        </authorList>
    </citation>
    <scope>NUCLEOTIDE SEQUENCE [LARGE SCALE GENOMIC DNA]</scope>
    <source>
        <strain evidence="3 4">JEL0888</strain>
    </source>
</reference>
<evidence type="ECO:0000256" key="1">
    <source>
        <dbReference type="ARBA" id="ARBA00022849"/>
    </source>
</evidence>
<protein>
    <recommendedName>
        <fullName evidence="2">Phosphotyrosine protein phosphatase I domain-containing protein</fullName>
    </recommendedName>
</protein>
<dbReference type="PANTHER" id="PTHR43428">
    <property type="entry name" value="ARSENATE REDUCTASE"/>
    <property type="match status" value="1"/>
</dbReference>
<dbReference type="Pfam" id="PF01451">
    <property type="entry name" value="LMWPc"/>
    <property type="match status" value="1"/>
</dbReference>
<evidence type="ECO:0000259" key="2">
    <source>
        <dbReference type="SMART" id="SM00226"/>
    </source>
</evidence>
<dbReference type="Proteomes" id="UP001527925">
    <property type="component" value="Unassembled WGS sequence"/>
</dbReference>
<comment type="caution">
    <text evidence="3">The sequence shown here is derived from an EMBL/GenBank/DDBJ whole genome shotgun (WGS) entry which is preliminary data.</text>
</comment>